<reference evidence="7" key="1">
    <citation type="submission" date="2020-02" db="EMBL/GenBank/DDBJ databases">
        <authorList>
            <person name="Meier V. D."/>
        </authorList>
    </citation>
    <scope>NUCLEOTIDE SEQUENCE</scope>
    <source>
        <strain evidence="7">AVDCRST_MAG80</strain>
    </source>
</reference>
<feature type="domain" description="Zinc finger DksA/TraR C4-type" evidence="6">
    <location>
        <begin position="88"/>
        <end position="123"/>
    </location>
</feature>
<dbReference type="AlphaFoldDB" id="A0A6J4QSD8"/>
<dbReference type="InterPro" id="IPR020458">
    <property type="entry name" value="Znf_DskA_TraR_CS"/>
</dbReference>
<evidence type="ECO:0000259" key="6">
    <source>
        <dbReference type="Pfam" id="PF01258"/>
    </source>
</evidence>
<sequence>MANNELDKEFVEKQRERLEELRAELVGMVRGLEEDQQDRGESEGDMTENDSGDMSQSLFTREMDATVEQTMEKRLESVDRALQKTEEGTYGICDDTGEPIPRGRLEAMPEAIYTVEAQLRRERERRPPL</sequence>
<evidence type="ECO:0000256" key="5">
    <source>
        <dbReference type="SAM" id="MobiDB-lite"/>
    </source>
</evidence>
<evidence type="ECO:0000256" key="1">
    <source>
        <dbReference type="ARBA" id="ARBA00022723"/>
    </source>
</evidence>
<dbReference type="Gene3D" id="1.20.120.910">
    <property type="entry name" value="DksA, coiled-coil domain"/>
    <property type="match status" value="1"/>
</dbReference>
<dbReference type="PANTHER" id="PTHR33823:SF4">
    <property type="entry name" value="GENERAL STRESS PROTEIN 16O"/>
    <property type="match status" value="1"/>
</dbReference>
<accession>A0A6J4QSD8</accession>
<keyword evidence="1" id="KW-0479">Metal-binding</keyword>
<keyword evidence="2" id="KW-0863">Zinc-finger</keyword>
<dbReference type="SUPFAM" id="SSF109635">
    <property type="entry name" value="DnaK suppressor protein DksA, alpha-hairpin domain"/>
    <property type="match status" value="1"/>
</dbReference>
<dbReference type="SUPFAM" id="SSF57716">
    <property type="entry name" value="Glucocorticoid receptor-like (DNA-binding domain)"/>
    <property type="match status" value="1"/>
</dbReference>
<dbReference type="GO" id="GO:0008270">
    <property type="term" value="F:zinc ion binding"/>
    <property type="evidence" value="ECO:0007669"/>
    <property type="project" value="UniProtKB-KW"/>
</dbReference>
<name>A0A6J4QSD8_9ACTN</name>
<feature type="zinc finger region" description="dksA C4-type" evidence="4">
    <location>
        <begin position="93"/>
        <end position="117"/>
    </location>
</feature>
<dbReference type="InterPro" id="IPR037187">
    <property type="entry name" value="DnaK_N"/>
</dbReference>
<evidence type="ECO:0000256" key="2">
    <source>
        <dbReference type="ARBA" id="ARBA00022771"/>
    </source>
</evidence>
<keyword evidence="3" id="KW-0862">Zinc</keyword>
<dbReference type="EMBL" id="CADCVC010000231">
    <property type="protein sequence ID" value="CAA9453648.1"/>
    <property type="molecule type" value="Genomic_DNA"/>
</dbReference>
<feature type="compositionally biased region" description="Basic and acidic residues" evidence="5">
    <location>
        <begin position="31"/>
        <end position="42"/>
    </location>
</feature>
<gene>
    <name evidence="7" type="ORF">AVDCRST_MAG80-2583</name>
</gene>
<dbReference type="PROSITE" id="PS01102">
    <property type="entry name" value="ZF_DKSA_1"/>
    <property type="match status" value="1"/>
</dbReference>
<dbReference type="Pfam" id="PF01258">
    <property type="entry name" value="zf-dskA_traR"/>
    <property type="match status" value="1"/>
</dbReference>
<proteinExistence type="predicted"/>
<feature type="region of interest" description="Disordered" evidence="5">
    <location>
        <begin position="29"/>
        <end position="58"/>
    </location>
</feature>
<evidence type="ECO:0000256" key="3">
    <source>
        <dbReference type="ARBA" id="ARBA00022833"/>
    </source>
</evidence>
<protein>
    <submittedName>
        <fullName evidence="7">RNA polymerase-binding transcription factor DksA</fullName>
    </submittedName>
</protein>
<dbReference type="InterPro" id="IPR000962">
    <property type="entry name" value="Znf_DskA_TraR"/>
</dbReference>
<evidence type="ECO:0000313" key="7">
    <source>
        <dbReference type="EMBL" id="CAA9453648.1"/>
    </source>
</evidence>
<dbReference type="PROSITE" id="PS51128">
    <property type="entry name" value="ZF_DKSA_2"/>
    <property type="match status" value="1"/>
</dbReference>
<evidence type="ECO:0000256" key="4">
    <source>
        <dbReference type="PROSITE-ProRule" id="PRU00510"/>
    </source>
</evidence>
<dbReference type="PANTHER" id="PTHR33823">
    <property type="entry name" value="RNA POLYMERASE-BINDING TRANSCRIPTION FACTOR DKSA-RELATED"/>
    <property type="match status" value="1"/>
</dbReference>
<organism evidence="7">
    <name type="scientific">uncultured Rubrobacteraceae bacterium</name>
    <dbReference type="NCBI Taxonomy" id="349277"/>
    <lineage>
        <taxon>Bacteria</taxon>
        <taxon>Bacillati</taxon>
        <taxon>Actinomycetota</taxon>
        <taxon>Rubrobacteria</taxon>
        <taxon>Rubrobacterales</taxon>
        <taxon>Rubrobacteraceae</taxon>
        <taxon>environmental samples</taxon>
    </lineage>
</organism>